<proteinExistence type="predicted"/>
<evidence type="ECO:0000313" key="2">
    <source>
        <dbReference type="Proteomes" id="UP000799755"/>
    </source>
</evidence>
<comment type="caution">
    <text evidence="1">The sequence shown here is derived from an EMBL/GenBank/DDBJ whole genome shotgun (WGS) entry which is preliminary data.</text>
</comment>
<accession>A0ACB6R7L7</accession>
<organism evidence="1 2">
    <name type="scientific">Lindgomyces ingoldianus</name>
    <dbReference type="NCBI Taxonomy" id="673940"/>
    <lineage>
        <taxon>Eukaryota</taxon>
        <taxon>Fungi</taxon>
        <taxon>Dikarya</taxon>
        <taxon>Ascomycota</taxon>
        <taxon>Pezizomycotina</taxon>
        <taxon>Dothideomycetes</taxon>
        <taxon>Pleosporomycetidae</taxon>
        <taxon>Pleosporales</taxon>
        <taxon>Lindgomycetaceae</taxon>
        <taxon>Lindgomyces</taxon>
    </lineage>
</organism>
<name>A0ACB6R7L7_9PLEO</name>
<evidence type="ECO:0000313" key="1">
    <source>
        <dbReference type="EMBL" id="KAF2475166.1"/>
    </source>
</evidence>
<reference evidence="1" key="1">
    <citation type="journal article" date="2020" name="Stud. Mycol.">
        <title>101 Dothideomycetes genomes: a test case for predicting lifestyles and emergence of pathogens.</title>
        <authorList>
            <person name="Haridas S."/>
            <person name="Albert R."/>
            <person name="Binder M."/>
            <person name="Bloem J."/>
            <person name="Labutti K."/>
            <person name="Salamov A."/>
            <person name="Andreopoulos B."/>
            <person name="Baker S."/>
            <person name="Barry K."/>
            <person name="Bills G."/>
            <person name="Bluhm B."/>
            <person name="Cannon C."/>
            <person name="Castanera R."/>
            <person name="Culley D."/>
            <person name="Daum C."/>
            <person name="Ezra D."/>
            <person name="Gonzalez J."/>
            <person name="Henrissat B."/>
            <person name="Kuo A."/>
            <person name="Liang C."/>
            <person name="Lipzen A."/>
            <person name="Lutzoni F."/>
            <person name="Magnuson J."/>
            <person name="Mondo S."/>
            <person name="Nolan M."/>
            <person name="Ohm R."/>
            <person name="Pangilinan J."/>
            <person name="Park H.-J."/>
            <person name="Ramirez L."/>
            <person name="Alfaro M."/>
            <person name="Sun H."/>
            <person name="Tritt A."/>
            <person name="Yoshinaga Y."/>
            <person name="Zwiers L.-H."/>
            <person name="Turgeon B."/>
            <person name="Goodwin S."/>
            <person name="Spatafora J."/>
            <person name="Crous P."/>
            <person name="Grigoriev I."/>
        </authorList>
    </citation>
    <scope>NUCLEOTIDE SEQUENCE</scope>
    <source>
        <strain evidence="1">ATCC 200398</strain>
    </source>
</reference>
<sequence>MGNTTSKSAIQILAPLSFLYDFSAQQYGIFSKPNMLDVHKKNLAAFSPQPFFIAGFFFPQQVFQLVWLWKLWKRKGEGERRGIIERGEGDVMETFGWFYVLGNVCIGTWMFFWNASDLKTSNIFVIINTFSQLLYITTLLPPLDTCSTPNFLTHMVAKTFAGIGVLDLLHNTSAAYYRNVPPSTVVQVTTGVGFAAAASVSDWIFGGCLVYDLVALSMGQQGGWSQLLGGYVVITAGIVGLRNWFYPMGSKKVEDGYSRVNGEEGEGGG</sequence>
<gene>
    <name evidence="1" type="ORF">BDR25DRAFT_331749</name>
</gene>
<dbReference type="EMBL" id="MU003496">
    <property type="protein sequence ID" value="KAF2475166.1"/>
    <property type="molecule type" value="Genomic_DNA"/>
</dbReference>
<protein>
    <submittedName>
        <fullName evidence="1">Uncharacterized protein</fullName>
    </submittedName>
</protein>
<dbReference type="Proteomes" id="UP000799755">
    <property type="component" value="Unassembled WGS sequence"/>
</dbReference>
<keyword evidence="2" id="KW-1185">Reference proteome</keyword>